<dbReference type="EMBL" id="WMEY01000004">
    <property type="protein sequence ID" value="MYL64480.1"/>
    <property type="molecule type" value="Genomic_DNA"/>
</dbReference>
<organism evidence="1 2">
    <name type="scientific">Guptibacillus hwajinpoensis</name>
    <dbReference type="NCBI Taxonomy" id="208199"/>
    <lineage>
        <taxon>Bacteria</taxon>
        <taxon>Bacillati</taxon>
        <taxon>Bacillota</taxon>
        <taxon>Bacilli</taxon>
        <taxon>Bacillales</taxon>
        <taxon>Guptibacillaceae</taxon>
        <taxon>Guptibacillus</taxon>
    </lineage>
</organism>
<dbReference type="Pfam" id="PF06042">
    <property type="entry name" value="NTP_transf_6"/>
    <property type="match status" value="1"/>
</dbReference>
<evidence type="ECO:0000313" key="2">
    <source>
        <dbReference type="Proteomes" id="UP000447833"/>
    </source>
</evidence>
<protein>
    <submittedName>
        <fullName evidence="1">Uncharacterized protein</fullName>
    </submittedName>
</protein>
<dbReference type="Proteomes" id="UP000447833">
    <property type="component" value="Unassembled WGS sequence"/>
</dbReference>
<dbReference type="AlphaFoldDB" id="A0A845F104"/>
<accession>A0A845F104</accession>
<comment type="caution">
    <text evidence="1">The sequence shown here is derived from an EMBL/GenBank/DDBJ whole genome shotgun (WGS) entry which is preliminary data.</text>
</comment>
<gene>
    <name evidence="1" type="ORF">GLW07_14070</name>
</gene>
<evidence type="ECO:0000313" key="1">
    <source>
        <dbReference type="EMBL" id="MYL64480.1"/>
    </source>
</evidence>
<proteinExistence type="predicted"/>
<dbReference type="InterPro" id="IPR009267">
    <property type="entry name" value="NTP_transf_6"/>
</dbReference>
<name>A0A845F104_9BACL</name>
<sequence>MLHDLFGLIVRPNKILISRDVYEAKVSKWSARWPELEVISWDER</sequence>
<reference evidence="1 2" key="1">
    <citation type="submission" date="2019-11" db="EMBL/GenBank/DDBJ databases">
        <title>Genome sequences of 17 halophilic strains isolated from different environments.</title>
        <authorList>
            <person name="Furrow R.E."/>
        </authorList>
    </citation>
    <scope>NUCLEOTIDE SEQUENCE [LARGE SCALE GENOMIC DNA]</scope>
    <source>
        <strain evidence="1 2">22506_14_FS</strain>
    </source>
</reference>